<dbReference type="EMBL" id="BAAADJ010000044">
    <property type="protein sequence ID" value="GAA0336091.1"/>
    <property type="molecule type" value="Genomic_DNA"/>
</dbReference>
<dbReference type="PANTHER" id="PTHR39159">
    <property type="match status" value="1"/>
</dbReference>
<protein>
    <submittedName>
        <fullName evidence="3">DUF402 domain-containing protein</fullName>
    </submittedName>
</protein>
<dbReference type="InterPro" id="IPR007295">
    <property type="entry name" value="DUF402"/>
</dbReference>
<dbReference type="Pfam" id="PF04167">
    <property type="entry name" value="DUF402"/>
    <property type="match status" value="1"/>
</dbReference>
<dbReference type="PANTHER" id="PTHR39159:SF1">
    <property type="entry name" value="UPF0374 PROTEIN YGAC"/>
    <property type="match status" value="1"/>
</dbReference>
<evidence type="ECO:0000313" key="3">
    <source>
        <dbReference type="EMBL" id="GAA0336091.1"/>
    </source>
</evidence>
<feature type="domain" description="DUF402" evidence="2">
    <location>
        <begin position="21"/>
        <end position="147"/>
    </location>
</feature>
<proteinExistence type="predicted"/>
<sequence length="154" mass="18072">MSKKIDIKALKHPNTPHYEWQGELIKQTEDYVLVLCKPGRKLKHYTKGTTFTINNTSLEYFSLKEWFTAALEVEQGKITSYYCNVAMPSKLVDNTLSFVDLDLDLVKRHNSGWVVIDEDEFEVNCWKYAYSYELKEKAIKSLDELRDVLPWLLI</sequence>
<keyword evidence="4" id="KW-1185">Reference proteome</keyword>
<dbReference type="InterPro" id="IPR050212">
    <property type="entry name" value="Ntdp-like"/>
</dbReference>
<evidence type="ECO:0000313" key="4">
    <source>
        <dbReference type="Proteomes" id="UP001500782"/>
    </source>
</evidence>
<accession>A0ABN0WGN6</accession>
<name>A0ABN0WGN6_9BACI</name>
<dbReference type="Gene3D" id="2.40.380.10">
    <property type="entry name" value="FomD-like"/>
    <property type="match status" value="1"/>
</dbReference>
<dbReference type="InterPro" id="IPR035930">
    <property type="entry name" value="FomD-like_sf"/>
</dbReference>
<evidence type="ECO:0000256" key="1">
    <source>
        <dbReference type="ARBA" id="ARBA00022801"/>
    </source>
</evidence>
<dbReference type="Proteomes" id="UP001500782">
    <property type="component" value="Unassembled WGS sequence"/>
</dbReference>
<keyword evidence="1" id="KW-0378">Hydrolase</keyword>
<gene>
    <name evidence="3" type="ORF">GCM10008967_28120</name>
</gene>
<dbReference type="SUPFAM" id="SSF159234">
    <property type="entry name" value="FomD-like"/>
    <property type="match status" value="1"/>
</dbReference>
<organism evidence="3 4">
    <name type="scientific">Bacillus carboniphilus</name>
    <dbReference type="NCBI Taxonomy" id="86663"/>
    <lineage>
        <taxon>Bacteria</taxon>
        <taxon>Bacillati</taxon>
        <taxon>Bacillota</taxon>
        <taxon>Bacilli</taxon>
        <taxon>Bacillales</taxon>
        <taxon>Bacillaceae</taxon>
        <taxon>Bacillus</taxon>
    </lineage>
</organism>
<reference evidence="3 4" key="1">
    <citation type="journal article" date="2019" name="Int. J. Syst. Evol. Microbiol.">
        <title>The Global Catalogue of Microorganisms (GCM) 10K type strain sequencing project: providing services to taxonomists for standard genome sequencing and annotation.</title>
        <authorList>
            <consortium name="The Broad Institute Genomics Platform"/>
            <consortium name="The Broad Institute Genome Sequencing Center for Infectious Disease"/>
            <person name="Wu L."/>
            <person name="Ma J."/>
        </authorList>
    </citation>
    <scope>NUCLEOTIDE SEQUENCE [LARGE SCALE GENOMIC DNA]</scope>
    <source>
        <strain evidence="3 4">JCM 9731</strain>
    </source>
</reference>
<comment type="caution">
    <text evidence="3">The sequence shown here is derived from an EMBL/GenBank/DDBJ whole genome shotgun (WGS) entry which is preliminary data.</text>
</comment>
<dbReference type="RefSeq" id="WP_343800098.1">
    <property type="nucleotide sequence ID" value="NZ_BAAADJ010000044.1"/>
</dbReference>
<evidence type="ECO:0000259" key="2">
    <source>
        <dbReference type="Pfam" id="PF04167"/>
    </source>
</evidence>